<dbReference type="Proteomes" id="UP000294901">
    <property type="component" value="Unassembled WGS sequence"/>
</dbReference>
<dbReference type="InterPro" id="IPR009781">
    <property type="entry name" value="DUF1345"/>
</dbReference>
<feature type="transmembrane region" description="Helical" evidence="1">
    <location>
        <begin position="7"/>
        <end position="26"/>
    </location>
</feature>
<evidence type="ECO:0000256" key="1">
    <source>
        <dbReference type="SAM" id="Phobius"/>
    </source>
</evidence>
<organism evidence="2 3">
    <name type="scientific">Paractinoplanes brasiliensis</name>
    <dbReference type="NCBI Taxonomy" id="52695"/>
    <lineage>
        <taxon>Bacteria</taxon>
        <taxon>Bacillati</taxon>
        <taxon>Actinomycetota</taxon>
        <taxon>Actinomycetes</taxon>
        <taxon>Micromonosporales</taxon>
        <taxon>Micromonosporaceae</taxon>
        <taxon>Paractinoplanes</taxon>
    </lineage>
</organism>
<feature type="transmembrane region" description="Helical" evidence="1">
    <location>
        <begin position="100"/>
        <end position="121"/>
    </location>
</feature>
<dbReference type="AlphaFoldDB" id="A0A4R6JQC1"/>
<proteinExistence type="predicted"/>
<comment type="caution">
    <text evidence="2">The sequence shown here is derived from an EMBL/GenBank/DDBJ whole genome shotgun (WGS) entry which is preliminary data.</text>
</comment>
<accession>A0A4R6JQC1</accession>
<dbReference type="RefSeq" id="WP_133871731.1">
    <property type="nucleotide sequence ID" value="NZ_BOMD01000100.1"/>
</dbReference>
<keyword evidence="1" id="KW-0472">Membrane</keyword>
<evidence type="ECO:0000313" key="3">
    <source>
        <dbReference type="Proteomes" id="UP000294901"/>
    </source>
</evidence>
<protein>
    <submittedName>
        <fullName evidence="2">Putative membrane protein</fullName>
    </submittedName>
</protein>
<reference evidence="2 3" key="1">
    <citation type="submission" date="2019-03" db="EMBL/GenBank/DDBJ databases">
        <title>Sequencing the genomes of 1000 actinobacteria strains.</title>
        <authorList>
            <person name="Klenk H.-P."/>
        </authorList>
    </citation>
    <scope>NUCLEOTIDE SEQUENCE [LARGE SCALE GENOMIC DNA]</scope>
    <source>
        <strain evidence="2 3">DSM 43805</strain>
    </source>
</reference>
<sequence>MTSKVALIASRFIEAALIVLGVMVVVLDNTTVWIACWDLLAVVYLVTRIRTLRKARNGEPAGWLTHGLGGRAGLIFTIFTSLVGIIAGLMIVLSEDGEQAAAKLVGVPAIALAWAILHFGYAERYSKTYYGSLPEQVLVFPNTDRPTFIDFAYFSFTLGTTFSVSDVETQTSAMRLQILSHSILGFLYNTVTIAIAVSVISG</sequence>
<name>A0A4R6JQC1_9ACTN</name>
<feature type="transmembrane region" description="Helical" evidence="1">
    <location>
        <begin position="178"/>
        <end position="200"/>
    </location>
</feature>
<keyword evidence="1" id="KW-1133">Transmembrane helix</keyword>
<dbReference type="OrthoDB" id="64737at2"/>
<keyword evidence="3" id="KW-1185">Reference proteome</keyword>
<dbReference type="Pfam" id="PF07077">
    <property type="entry name" value="DUF1345"/>
    <property type="match status" value="1"/>
</dbReference>
<feature type="transmembrane region" description="Helical" evidence="1">
    <location>
        <begin position="72"/>
        <end position="94"/>
    </location>
</feature>
<evidence type="ECO:0000313" key="2">
    <source>
        <dbReference type="EMBL" id="TDO37056.1"/>
    </source>
</evidence>
<keyword evidence="1" id="KW-0812">Transmembrane</keyword>
<gene>
    <name evidence="2" type="ORF">C8E87_0651</name>
</gene>
<dbReference type="EMBL" id="SNWR01000001">
    <property type="protein sequence ID" value="TDO37056.1"/>
    <property type="molecule type" value="Genomic_DNA"/>
</dbReference>
<feature type="transmembrane region" description="Helical" evidence="1">
    <location>
        <begin position="32"/>
        <end position="51"/>
    </location>
</feature>